<dbReference type="PANTHER" id="PTHR45527">
    <property type="entry name" value="NONRIBOSOMAL PEPTIDE SYNTHETASE"/>
    <property type="match status" value="1"/>
</dbReference>
<accession>A0A6A5YG13</accession>
<dbReference type="OrthoDB" id="3791627at2759"/>
<dbReference type="SUPFAM" id="SSF52777">
    <property type="entry name" value="CoA-dependent acyltransferases"/>
    <property type="match status" value="2"/>
</dbReference>
<evidence type="ECO:0000313" key="2">
    <source>
        <dbReference type="EMBL" id="KAF2089764.1"/>
    </source>
</evidence>
<dbReference type="Gene3D" id="3.30.559.10">
    <property type="entry name" value="Chloramphenicol acetyltransferase-like domain"/>
    <property type="match status" value="1"/>
</dbReference>
<reference evidence="2" key="1">
    <citation type="journal article" date="2020" name="Stud. Mycol.">
        <title>101 Dothideomycetes genomes: a test case for predicting lifestyles and emergence of pathogens.</title>
        <authorList>
            <person name="Haridas S."/>
            <person name="Albert R."/>
            <person name="Binder M."/>
            <person name="Bloem J."/>
            <person name="Labutti K."/>
            <person name="Salamov A."/>
            <person name="Andreopoulos B."/>
            <person name="Baker S."/>
            <person name="Barry K."/>
            <person name="Bills G."/>
            <person name="Bluhm B."/>
            <person name="Cannon C."/>
            <person name="Castanera R."/>
            <person name="Culley D."/>
            <person name="Daum C."/>
            <person name="Ezra D."/>
            <person name="Gonzalez J."/>
            <person name="Henrissat B."/>
            <person name="Kuo A."/>
            <person name="Liang C."/>
            <person name="Lipzen A."/>
            <person name="Lutzoni F."/>
            <person name="Magnuson J."/>
            <person name="Mondo S."/>
            <person name="Nolan M."/>
            <person name="Ohm R."/>
            <person name="Pangilinan J."/>
            <person name="Park H.-J."/>
            <person name="Ramirez L."/>
            <person name="Alfaro M."/>
            <person name="Sun H."/>
            <person name="Tritt A."/>
            <person name="Yoshinaga Y."/>
            <person name="Zwiers L.-H."/>
            <person name="Turgeon B."/>
            <person name="Goodwin S."/>
            <person name="Spatafora J."/>
            <person name="Crous P."/>
            <person name="Grigoriev I."/>
        </authorList>
    </citation>
    <scope>NUCLEOTIDE SEQUENCE</scope>
    <source>
        <strain evidence="2">CBS 121410</strain>
    </source>
</reference>
<feature type="domain" description="Condensation" evidence="1">
    <location>
        <begin position="17"/>
        <end position="402"/>
    </location>
</feature>
<dbReference type="GO" id="GO:0044550">
    <property type="term" value="P:secondary metabolite biosynthetic process"/>
    <property type="evidence" value="ECO:0007669"/>
    <property type="project" value="TreeGrafter"/>
</dbReference>
<dbReference type="GO" id="GO:0043041">
    <property type="term" value="P:amino acid activation for nonribosomal peptide biosynthetic process"/>
    <property type="evidence" value="ECO:0007669"/>
    <property type="project" value="TreeGrafter"/>
</dbReference>
<sequence length="443" mass="49089">MTLASTSLFQGTINHIWLDFDGAVDSTRLKDACTTLVNHHGILRTLFAFWGESLMQVILRSSQAEFRERKANDNVEEATMEFVGESKQGVEKLGRSGLRFCFINHRAGGRLVIRVPHSLYDGISLPLVLDHLRLAYEGLSIPVSPSFTKYLNAWRFLQETGGSKTFWQKRLQGSVMTEIIASKYQNHPQDANGHLMQRIIHAPFSSSKHTFETLLHVSWALVLRALSGKSDIVFGRAVANRNLPIPASDNVVGPCLNTVPVRVQFDRFRTYYDLLSTTENERLAALPYECLETDVLISDCTSWRTGSRFSSLLVHNNLTAAKTFDDGRLPHFGGIPCSLGWTVSPWDAADVQITSTPETTTNSIRIDLVYAKAALPQELAQIMLSRLCQTIGTLCESGDQDLEPTVTQHKCLPVVPGCGSPYSFNVSSPNSPAPSTPSSYELV</sequence>
<organism evidence="2 3">
    <name type="scientific">Saccharata proteae CBS 121410</name>
    <dbReference type="NCBI Taxonomy" id="1314787"/>
    <lineage>
        <taxon>Eukaryota</taxon>
        <taxon>Fungi</taxon>
        <taxon>Dikarya</taxon>
        <taxon>Ascomycota</taxon>
        <taxon>Pezizomycotina</taxon>
        <taxon>Dothideomycetes</taxon>
        <taxon>Dothideomycetes incertae sedis</taxon>
        <taxon>Botryosphaeriales</taxon>
        <taxon>Saccharataceae</taxon>
        <taxon>Saccharata</taxon>
    </lineage>
</organism>
<keyword evidence="2" id="KW-0012">Acyltransferase</keyword>
<keyword evidence="2" id="KW-0808">Transferase</keyword>
<dbReference type="Proteomes" id="UP000799776">
    <property type="component" value="Unassembled WGS sequence"/>
</dbReference>
<evidence type="ECO:0000313" key="3">
    <source>
        <dbReference type="Proteomes" id="UP000799776"/>
    </source>
</evidence>
<gene>
    <name evidence="2" type="ORF">K490DRAFT_37456</name>
</gene>
<dbReference type="EMBL" id="ML978714">
    <property type="protein sequence ID" value="KAF2089764.1"/>
    <property type="molecule type" value="Genomic_DNA"/>
</dbReference>
<dbReference type="PANTHER" id="PTHR45527:SF1">
    <property type="entry name" value="FATTY ACID SYNTHASE"/>
    <property type="match status" value="1"/>
</dbReference>
<dbReference type="Pfam" id="PF00668">
    <property type="entry name" value="Condensation"/>
    <property type="match status" value="1"/>
</dbReference>
<dbReference type="InterPro" id="IPR001242">
    <property type="entry name" value="Condensation_dom"/>
</dbReference>
<dbReference type="GO" id="GO:0031177">
    <property type="term" value="F:phosphopantetheine binding"/>
    <property type="evidence" value="ECO:0007669"/>
    <property type="project" value="TreeGrafter"/>
</dbReference>
<dbReference type="InterPro" id="IPR023213">
    <property type="entry name" value="CAT-like_dom_sf"/>
</dbReference>
<evidence type="ECO:0000259" key="1">
    <source>
        <dbReference type="Pfam" id="PF00668"/>
    </source>
</evidence>
<proteinExistence type="predicted"/>
<keyword evidence="3" id="KW-1185">Reference proteome</keyword>
<dbReference type="Gene3D" id="3.30.559.30">
    <property type="entry name" value="Nonribosomal peptide synthetase, condensation domain"/>
    <property type="match status" value="1"/>
</dbReference>
<name>A0A6A5YG13_9PEZI</name>
<dbReference type="GO" id="GO:0005737">
    <property type="term" value="C:cytoplasm"/>
    <property type="evidence" value="ECO:0007669"/>
    <property type="project" value="TreeGrafter"/>
</dbReference>
<dbReference type="GO" id="GO:0016746">
    <property type="term" value="F:acyltransferase activity"/>
    <property type="evidence" value="ECO:0007669"/>
    <property type="project" value="UniProtKB-KW"/>
</dbReference>
<dbReference type="AlphaFoldDB" id="A0A6A5YG13"/>
<protein>
    <submittedName>
        <fullName evidence="2">CoA-dependent acyltransferase</fullName>
    </submittedName>
</protein>